<name>A2CBC2_PROM3</name>
<organism evidence="1 2">
    <name type="scientific">Prochlorococcus marinus (strain MIT 9303)</name>
    <dbReference type="NCBI Taxonomy" id="59922"/>
    <lineage>
        <taxon>Bacteria</taxon>
        <taxon>Bacillati</taxon>
        <taxon>Cyanobacteriota</taxon>
        <taxon>Cyanophyceae</taxon>
        <taxon>Synechococcales</taxon>
        <taxon>Prochlorococcaceae</taxon>
        <taxon>Prochlorococcus</taxon>
    </lineage>
</organism>
<accession>A2CBC2</accession>
<proteinExistence type="predicted"/>
<sequence>MLSGPSLQQAKAKKTLANKLKRLSREFPSLRFAVCRVRGRTLQRISLRRALALNPQA</sequence>
<evidence type="ECO:0000313" key="1">
    <source>
        <dbReference type="EMBL" id="ABM78782.1"/>
    </source>
</evidence>
<reference evidence="1 2" key="1">
    <citation type="journal article" date="2007" name="PLoS Genet.">
        <title>Patterns and implications of gene gain and loss in the evolution of Prochlorococcus.</title>
        <authorList>
            <person name="Kettler G.C."/>
            <person name="Martiny A.C."/>
            <person name="Huang K."/>
            <person name="Zucker J."/>
            <person name="Coleman M.L."/>
            <person name="Rodrigue S."/>
            <person name="Chen F."/>
            <person name="Lapidus A."/>
            <person name="Ferriera S."/>
            <person name="Johnson J."/>
            <person name="Steglich C."/>
            <person name="Church G.M."/>
            <person name="Richardson P."/>
            <person name="Chisholm S.W."/>
        </authorList>
    </citation>
    <scope>NUCLEOTIDE SEQUENCE [LARGE SCALE GENOMIC DNA]</scope>
    <source>
        <strain evidence="1 2">MIT 9303</strain>
    </source>
</reference>
<dbReference type="Proteomes" id="UP000002274">
    <property type="component" value="Chromosome"/>
</dbReference>
<dbReference type="KEGG" id="pmf:P9303_20441"/>
<protein>
    <submittedName>
        <fullName evidence="1">Uncharacterized protein</fullName>
    </submittedName>
</protein>
<dbReference type="EMBL" id="CP000554">
    <property type="protein sequence ID" value="ABM78782.1"/>
    <property type="molecule type" value="Genomic_DNA"/>
</dbReference>
<evidence type="ECO:0000313" key="2">
    <source>
        <dbReference type="Proteomes" id="UP000002274"/>
    </source>
</evidence>
<dbReference type="HOGENOM" id="CLU_2993095_0_0_3"/>
<dbReference type="AlphaFoldDB" id="A2CBC2"/>
<gene>
    <name evidence="1" type="ordered locus">P9303_20441</name>
</gene>